<dbReference type="Proteomes" id="UP000887580">
    <property type="component" value="Unplaced"/>
</dbReference>
<reference evidence="2" key="1">
    <citation type="submission" date="2022-11" db="UniProtKB">
        <authorList>
            <consortium name="WormBaseParasite"/>
        </authorList>
    </citation>
    <scope>IDENTIFICATION</scope>
</reference>
<name>A0AC35FAJ1_9BILA</name>
<accession>A0AC35FAJ1</accession>
<evidence type="ECO:0000313" key="2">
    <source>
        <dbReference type="WBParaSite" id="PS1159_v2.g14870.t1"/>
    </source>
</evidence>
<dbReference type="WBParaSite" id="PS1159_v2.g14870.t1">
    <property type="protein sequence ID" value="PS1159_v2.g14870.t1"/>
    <property type="gene ID" value="PS1159_v2.g14870"/>
</dbReference>
<sequence length="105" mass="12167">MSLDRILDSIDHLLSNLDKSVNDLLWHAKLFIPILAISMALLVIVLISMCITQIYISRKKSEKYRLLEIRNSQDHYYDTDNTKQHPSEYAIPAVIPEPFQPKSDL</sequence>
<proteinExistence type="predicted"/>
<organism evidence="1 2">
    <name type="scientific">Panagrolaimus sp. PS1159</name>
    <dbReference type="NCBI Taxonomy" id="55785"/>
    <lineage>
        <taxon>Eukaryota</taxon>
        <taxon>Metazoa</taxon>
        <taxon>Ecdysozoa</taxon>
        <taxon>Nematoda</taxon>
        <taxon>Chromadorea</taxon>
        <taxon>Rhabditida</taxon>
        <taxon>Tylenchina</taxon>
        <taxon>Panagrolaimomorpha</taxon>
        <taxon>Panagrolaimoidea</taxon>
        <taxon>Panagrolaimidae</taxon>
        <taxon>Panagrolaimus</taxon>
    </lineage>
</organism>
<protein>
    <submittedName>
        <fullName evidence="2">Uncharacterized protein</fullName>
    </submittedName>
</protein>
<evidence type="ECO:0000313" key="1">
    <source>
        <dbReference type="Proteomes" id="UP000887580"/>
    </source>
</evidence>